<gene>
    <name evidence="1" type="ORF">CMUS01_13504</name>
</gene>
<evidence type="ECO:0000313" key="2">
    <source>
        <dbReference type="Proteomes" id="UP000639643"/>
    </source>
</evidence>
<reference evidence="1" key="1">
    <citation type="journal article" date="2020" name="Phytopathology">
        <title>Genome Sequence Resources of Colletotrichum truncatum, C. plurivorum, C. musicola, and C. sojae: Four Species Pathogenic to Soybean (Glycine max).</title>
        <authorList>
            <person name="Rogerio F."/>
            <person name="Boufleur T.R."/>
            <person name="Ciampi-Guillardi M."/>
            <person name="Sukno S.A."/>
            <person name="Thon M.R."/>
            <person name="Massola Junior N.S."/>
            <person name="Baroncelli R."/>
        </authorList>
    </citation>
    <scope>NUCLEOTIDE SEQUENCE</scope>
    <source>
        <strain evidence="1">LFN0074</strain>
    </source>
</reference>
<dbReference type="EMBL" id="WIGM01000859">
    <property type="protein sequence ID" value="KAF6810277.1"/>
    <property type="molecule type" value="Genomic_DNA"/>
</dbReference>
<comment type="caution">
    <text evidence="1">The sequence shown here is derived from an EMBL/GenBank/DDBJ whole genome shotgun (WGS) entry which is preliminary data.</text>
</comment>
<organism evidence="1 2">
    <name type="scientific">Colletotrichum musicola</name>
    <dbReference type="NCBI Taxonomy" id="2175873"/>
    <lineage>
        <taxon>Eukaryota</taxon>
        <taxon>Fungi</taxon>
        <taxon>Dikarya</taxon>
        <taxon>Ascomycota</taxon>
        <taxon>Pezizomycotina</taxon>
        <taxon>Sordariomycetes</taxon>
        <taxon>Hypocreomycetidae</taxon>
        <taxon>Glomerellales</taxon>
        <taxon>Glomerellaceae</taxon>
        <taxon>Colletotrichum</taxon>
        <taxon>Colletotrichum orchidearum species complex</taxon>
    </lineage>
</organism>
<dbReference type="Proteomes" id="UP000639643">
    <property type="component" value="Unassembled WGS sequence"/>
</dbReference>
<proteinExistence type="predicted"/>
<sequence>MTSIPVDTILPLARLSPSSATTTLARFLLNLGCSLPRRLKVFGLSYNKTSSLPKTGFFSPLASTKYIILLLKDFILRP</sequence>
<protein>
    <submittedName>
        <fullName evidence="1">Uncharacterized protein</fullName>
    </submittedName>
</protein>
<name>A0A8H6JC56_9PEZI</name>
<accession>A0A8H6JC56</accession>
<keyword evidence="2" id="KW-1185">Reference proteome</keyword>
<evidence type="ECO:0000313" key="1">
    <source>
        <dbReference type="EMBL" id="KAF6810277.1"/>
    </source>
</evidence>
<dbReference type="AlphaFoldDB" id="A0A8H6JC56"/>